<dbReference type="GeneID" id="94348092"/>
<proteinExistence type="predicted"/>
<dbReference type="OrthoDB" id="96880at2759"/>
<evidence type="ECO:0000313" key="2">
    <source>
        <dbReference type="Proteomes" id="UP000294530"/>
    </source>
</evidence>
<reference evidence="1 2" key="1">
    <citation type="journal article" date="2021" name="Genome Biol.">
        <title>AFLAP: assembly-free linkage analysis pipeline using k-mers from genome sequencing data.</title>
        <authorList>
            <person name="Fletcher K."/>
            <person name="Zhang L."/>
            <person name="Gil J."/>
            <person name="Han R."/>
            <person name="Cavanaugh K."/>
            <person name="Michelmore R."/>
        </authorList>
    </citation>
    <scope>NUCLEOTIDE SEQUENCE [LARGE SCALE GENOMIC DNA]</scope>
    <source>
        <strain evidence="1 2">SF5</strain>
    </source>
</reference>
<dbReference type="EMBL" id="SHOA02000016">
    <property type="protein sequence ID" value="TDH68691.1"/>
    <property type="molecule type" value="Genomic_DNA"/>
</dbReference>
<comment type="caution">
    <text evidence="1">The sequence shown here is derived from an EMBL/GenBank/DDBJ whole genome shotgun (WGS) entry which is preliminary data.</text>
</comment>
<organism evidence="1 2">
    <name type="scientific">Bremia lactucae</name>
    <name type="common">Lettuce downy mildew</name>
    <dbReference type="NCBI Taxonomy" id="4779"/>
    <lineage>
        <taxon>Eukaryota</taxon>
        <taxon>Sar</taxon>
        <taxon>Stramenopiles</taxon>
        <taxon>Oomycota</taxon>
        <taxon>Peronosporomycetes</taxon>
        <taxon>Peronosporales</taxon>
        <taxon>Peronosporaceae</taxon>
        <taxon>Bremia</taxon>
    </lineage>
</organism>
<dbReference type="AlphaFoldDB" id="A0A976FLA8"/>
<name>A0A976FLA8_BRELC</name>
<gene>
    <name evidence="1" type="ORF">CCR75_004335</name>
</gene>
<dbReference type="KEGG" id="blac:94348092"/>
<dbReference type="Proteomes" id="UP000294530">
    <property type="component" value="Unassembled WGS sequence"/>
</dbReference>
<evidence type="ECO:0000313" key="1">
    <source>
        <dbReference type="EMBL" id="TDH68691.1"/>
    </source>
</evidence>
<protein>
    <submittedName>
        <fullName evidence="1">Uncharacterized protein</fullName>
    </submittedName>
</protein>
<keyword evidence="2" id="KW-1185">Reference proteome</keyword>
<accession>A0A976FLA8</accession>
<sequence>MARGNSATTYLPVSTHTTIDEAKLALHAQDEFEYVTAYNYGAYSNGKVFRCISHEACSRRLRIVEKVKDEAEIPVTFQLAVAGKHGARMTNRKRKGIDLSIKGEVDGLLTKGVSLKKCRLSLQVKYADQPALLSKIPDVHKLKNRLLTLKKNGWEIPKATNTMTPNTVGCVKSAELDNSSDSETELSSLVEDDTHNYHPDEDSHSRLGIEVGNEFDKNKLMKEFAAVPGRPVFWCIVKRTDFLSNKSDEIVTEWITGQVTGWQARNNEPIKWMVLFTDGEKRPYELEELVSEIREAAQLGLNVTGRNCIL</sequence>
<dbReference type="RefSeq" id="XP_067818190.1">
    <property type="nucleotide sequence ID" value="XM_067962421.1"/>
</dbReference>